<dbReference type="Gene3D" id="2.60.40.10">
    <property type="entry name" value="Immunoglobulins"/>
    <property type="match status" value="1"/>
</dbReference>
<evidence type="ECO:0000256" key="5">
    <source>
        <dbReference type="ARBA" id="ARBA00023136"/>
    </source>
</evidence>
<dbReference type="SUPFAM" id="SSF82895">
    <property type="entry name" value="TSP-1 type 1 repeat"/>
    <property type="match status" value="25"/>
</dbReference>
<dbReference type="InterPro" id="IPR003598">
    <property type="entry name" value="Ig_sub2"/>
</dbReference>
<dbReference type="SMART" id="SM00327">
    <property type="entry name" value="VWA"/>
    <property type="match status" value="3"/>
</dbReference>
<evidence type="ECO:0000256" key="7">
    <source>
        <dbReference type="SAM" id="SignalP"/>
    </source>
</evidence>
<accession>A0A3M6UKK6</accession>
<dbReference type="PROSITE" id="PS50092">
    <property type="entry name" value="TSP1"/>
    <property type="match status" value="25"/>
</dbReference>
<dbReference type="InterPro" id="IPR007110">
    <property type="entry name" value="Ig-like_dom"/>
</dbReference>
<evidence type="ECO:0000259" key="9">
    <source>
        <dbReference type="PROSITE" id="PS50835"/>
    </source>
</evidence>
<dbReference type="EMBL" id="RCHS01001329">
    <property type="protein sequence ID" value="RMX54109.1"/>
    <property type="molecule type" value="Genomic_DNA"/>
</dbReference>
<evidence type="ECO:0000259" key="8">
    <source>
        <dbReference type="PROSITE" id="PS50234"/>
    </source>
</evidence>
<dbReference type="InterPro" id="IPR036179">
    <property type="entry name" value="Ig-like_dom_sf"/>
</dbReference>
<dbReference type="Pfam" id="PF00092">
    <property type="entry name" value="VWA"/>
    <property type="match status" value="3"/>
</dbReference>
<dbReference type="InterPro" id="IPR036383">
    <property type="entry name" value="TSP1_rpt_sf"/>
</dbReference>
<feature type="domain" description="VWFA" evidence="8">
    <location>
        <begin position="87"/>
        <end position="270"/>
    </location>
</feature>
<dbReference type="PANTHER" id="PTHR22906">
    <property type="entry name" value="PROPERDIN"/>
    <property type="match status" value="1"/>
</dbReference>
<dbReference type="Pfam" id="PF13927">
    <property type="entry name" value="Ig_3"/>
    <property type="match status" value="1"/>
</dbReference>
<keyword evidence="2" id="KW-0812">Transmembrane</keyword>
<evidence type="ECO:0000313" key="11">
    <source>
        <dbReference type="EMBL" id="RMX54109.1"/>
    </source>
</evidence>
<keyword evidence="12" id="KW-1185">Reference proteome</keyword>
<sequence>MALLKEIFGVCSVLFILLEARATVGYSRSTCPAVSIAYNDCERVYNRCSSDEACSNGLKCCPSSRDNGCSLRCIKPRELEGCPEPLDFAFVVDTSGSISRRNFVRQREFIEQMIDGFDISEEGTHVAIVEYSSTASVVLKFNSFTGVQLNAVNLKRQARKLPHQRGYTYIDKGLHLTNTEVFSVKDGMRPNVTKIVLVMTDGRQTVDEGSLSSDILHDAVQPLKDKGIRVISLGIGTGTLLFDLLTLASTDEDVYSAADFKELKNLVTELTERNCPVHGKWSDWRGWGDCTVPCGGGQQTRYRVCDNPRPAYGGRQCPGASDETRPCNELPCAVDGGWTEWKPWEICPVTCGGGIQNRYRTCTDPPPSHGGKNCSGKGILTRPCNEEPCPVNGNWTQWEDWRQCSVSCGGGTQSRGRTCTNPPPQFGGRDCTGESQNTRSCNDQPCPIDGRWTRWSDWEACSKSCGDGTQLSRRSCTNPSPAFGGADCEGDNVRSRPCKEMECPVDGNWTDWGYWEVCSVTCGGGVQSRTRTCTNPSPHFGGRDCVGENVEERSCNDNPCPIDGRWTRWGDWEQCSMTCGGGIQASSRSCNAPAPEFGGKDCEGDSWRSRTCNEEECPVDGKWTDWGDWELCSVTCAGGTQSRFRTCTNPPPRFGGRDCSGVGQDVRSCNEDPCPIDGRWTRWGTWEPCPVSCGGGIQLSKRSCTNPAPAFGGDDCEGESVRSRSCNERGCPADGNWSEWSEFTPCTLSCAGGKQNRSRTCTNPPPKNDGKYCAGGSSEVRLCNNLRCPVDGGWSLFGEWGSCSLTCGGGVQDRQRTCTNPSPAFGGRPCDGSSMETRFCQQFPCPVNGRWTGWDSWSPCTVSCGGGQQERSRSCTNPPPAHGGADCEGPSKEVQSCNENHCPVDGKWTVWGNWGICSLTCGGGVQDRSRTCTNPPPAFGGAQCVGPSRSTRLCNDNPCPGDGKWSAWKPWSPCSVSCSLGTQSRSRTCTNPPPTFGGKDCVGKSDETKSCNKGPCPVHGNWARWQSWSKCSKSCGGGDQSRMRTCTNPPPLHVDGNWADWKPWSRCSRSCGGGTQVRLRTCTNPPRSNGGSWCIGSQQERQSCNEDKVCPVDGGWSFWSYWGRCSVSCGSGVMYRTRTCTSPPPAHGGARCRGESREIYYCERSSCPGGVKRRYRSCSNPRPSNGGKQCPGEAVEEIPCNTRPCSVNGNWGRWDSWSPCSKTCGGLGRRIRRRQCNNPPPSHGGRYCVGDGTLTASCAAWLPCEVSCNIPLDFAIIADTSGSISRKNFQLLQNFIRGLVDSFQVDEDYTHIAIIEYSTTASVQLHFNDLSGKNLTRQNVKEKVQSMPHKRGYTYIDRALRMADRDVFTYAAGMRYNVDKVALVMTDGVQTVEKNSGKSDTEILTEASKPLKEKGVRIISLGIGKRVNRKSLEAISSGRDVYSSRTFSELKTLVKKLKKGTCHATAAGYKYVRRSISRRNFARFKIFLKRLVDEFDISESGTHVALVEYSTEASVQLKFNDFSGAFLNAANVKRRIDQIPHNRGLTYIDKALSLTNSEVFTAEGGMRQNVTKVAIVMTDGVQTVPDSSSESSTEILDSAVQPVKDKGVEVMSIGIGKGIVLVDLVTLASDDTGVFLAESFAALDEIATDIIEGKCPVDGQWSNWEKWTECTETCGGGTRKRIRKCNNPAPANGGVKCPGPAEQEEACNEDPCPIDGNWSDWNDWRDCPVTCGGGVQERSRTCTNPPAQFGGKPCPGESEETRACNEDPCPVDGNWSDWKDWSDCPVTCGGGVQNRSRTCTNPPAQFGGKLCPGESDETRVCNEDSCPIDGNWSDWKEWSDCPVTCGGGVQERSRTCSNPPAQYGGKPCPGESEESRACNEDPCPIDGNWSDWNEWSDCPVTCGGGVQERSRTCSNPPAQFGGEPCPGESEESRACNEDPCPIDGNWSDWKEWSDCPVTCGGGMQERSRTCSNPPAQFGGKPCPGESEESRACNEDPCPIDGNWSDWKDWSDCPVTCGGGVQNRSRTCTNPPAQFGGKPCPGESDETRVCNEDPCPIDGNWSNWGPWSECTVTCGGGKQIHTRSCTNPPPANKGLLCIGESEESRECNIDPCGRPAEITHINTSIASTVVGGKVELQCVSDGDPTPTVTWYSPNGTELVTITGDSTIFIVVDGPSDFGDYRCKAYNGFGPPVERV</sequence>
<proteinExistence type="predicted"/>
<dbReference type="InterPro" id="IPR002035">
    <property type="entry name" value="VWF_A"/>
</dbReference>
<evidence type="ECO:0000259" key="10">
    <source>
        <dbReference type="PROSITE" id="PS51390"/>
    </source>
</evidence>
<evidence type="ECO:0000256" key="2">
    <source>
        <dbReference type="ARBA" id="ARBA00022692"/>
    </source>
</evidence>
<evidence type="ECO:0008006" key="13">
    <source>
        <dbReference type="Google" id="ProtNLM"/>
    </source>
</evidence>
<dbReference type="Gene3D" id="3.40.50.410">
    <property type="entry name" value="von Willebrand factor, type A domain"/>
    <property type="match status" value="3"/>
</dbReference>
<dbReference type="GO" id="GO:0016020">
    <property type="term" value="C:membrane"/>
    <property type="evidence" value="ECO:0007669"/>
    <property type="project" value="UniProtKB-SubCell"/>
</dbReference>
<feature type="chain" id="PRO_5018143909" description="VWFA domain-containing protein" evidence="7">
    <location>
        <begin position="23"/>
        <end position="2194"/>
    </location>
</feature>
<dbReference type="PROSITE" id="PS51390">
    <property type="entry name" value="WAP"/>
    <property type="match status" value="1"/>
</dbReference>
<feature type="signal peptide" evidence="7">
    <location>
        <begin position="1"/>
        <end position="22"/>
    </location>
</feature>
<dbReference type="Pfam" id="PF00095">
    <property type="entry name" value="WAP"/>
    <property type="match status" value="1"/>
</dbReference>
<evidence type="ECO:0000256" key="3">
    <source>
        <dbReference type="ARBA" id="ARBA00022737"/>
    </source>
</evidence>
<dbReference type="InterPro" id="IPR008197">
    <property type="entry name" value="WAP_dom"/>
</dbReference>
<comment type="subcellular location">
    <subcellularLocation>
        <location evidence="1">Membrane</location>
        <topology evidence="1">Single-pass membrane protein</topology>
    </subcellularLocation>
</comment>
<evidence type="ECO:0000256" key="6">
    <source>
        <dbReference type="ARBA" id="ARBA00023157"/>
    </source>
</evidence>
<feature type="domain" description="WAP" evidence="10">
    <location>
        <begin position="25"/>
        <end position="77"/>
    </location>
</feature>
<dbReference type="PRINTS" id="PR01705">
    <property type="entry name" value="TSP1REPEAT"/>
</dbReference>
<dbReference type="GO" id="GO:0030414">
    <property type="term" value="F:peptidase inhibitor activity"/>
    <property type="evidence" value="ECO:0007669"/>
    <property type="project" value="InterPro"/>
</dbReference>
<feature type="domain" description="VWFA" evidence="8">
    <location>
        <begin position="1475"/>
        <end position="1650"/>
    </location>
</feature>
<dbReference type="Proteomes" id="UP000275408">
    <property type="component" value="Unassembled WGS sequence"/>
</dbReference>
<keyword evidence="5" id="KW-0472">Membrane</keyword>
<organism evidence="11 12">
    <name type="scientific">Pocillopora damicornis</name>
    <name type="common">Cauliflower coral</name>
    <name type="synonym">Millepora damicornis</name>
    <dbReference type="NCBI Taxonomy" id="46731"/>
    <lineage>
        <taxon>Eukaryota</taxon>
        <taxon>Metazoa</taxon>
        <taxon>Cnidaria</taxon>
        <taxon>Anthozoa</taxon>
        <taxon>Hexacorallia</taxon>
        <taxon>Scleractinia</taxon>
        <taxon>Astrocoeniina</taxon>
        <taxon>Pocilloporidae</taxon>
        <taxon>Pocillopora</taxon>
    </lineage>
</organism>
<comment type="caution">
    <text evidence="11">The sequence shown here is derived from an EMBL/GenBank/DDBJ whole genome shotgun (WGS) entry which is preliminary data.</text>
</comment>
<dbReference type="PRINTS" id="PR00453">
    <property type="entry name" value="VWFADOMAIN"/>
</dbReference>
<dbReference type="CDD" id="cd00096">
    <property type="entry name" value="Ig"/>
    <property type="match status" value="1"/>
</dbReference>
<dbReference type="SMART" id="SM00209">
    <property type="entry name" value="TSP1"/>
    <property type="match status" value="26"/>
</dbReference>
<dbReference type="PROSITE" id="PS50835">
    <property type="entry name" value="IG_LIKE"/>
    <property type="match status" value="1"/>
</dbReference>
<dbReference type="SUPFAM" id="SSF53300">
    <property type="entry name" value="vWA-like"/>
    <property type="match status" value="3"/>
</dbReference>
<dbReference type="PANTHER" id="PTHR22906:SF21">
    <property type="entry name" value="SEMA DOMAIN-CONTAINING PROTEIN"/>
    <property type="match status" value="1"/>
</dbReference>
<keyword evidence="6" id="KW-1015">Disulfide bond</keyword>
<dbReference type="CDD" id="cd01450">
    <property type="entry name" value="vWFA_subfamily_ECM"/>
    <property type="match status" value="3"/>
</dbReference>
<dbReference type="Pfam" id="PF00090">
    <property type="entry name" value="TSP_1"/>
    <property type="match status" value="25"/>
</dbReference>
<dbReference type="GO" id="GO:0005576">
    <property type="term" value="C:extracellular region"/>
    <property type="evidence" value="ECO:0007669"/>
    <property type="project" value="InterPro"/>
</dbReference>
<evidence type="ECO:0000256" key="4">
    <source>
        <dbReference type="ARBA" id="ARBA00022989"/>
    </source>
</evidence>
<dbReference type="FunFam" id="2.20.100.10:FF:000007">
    <property type="entry name" value="Thrombospondin 1"/>
    <property type="match status" value="17"/>
</dbReference>
<dbReference type="SMART" id="SM00408">
    <property type="entry name" value="IGc2"/>
    <property type="match status" value="1"/>
</dbReference>
<protein>
    <recommendedName>
        <fullName evidence="13">VWFA domain-containing protein</fullName>
    </recommendedName>
</protein>
<evidence type="ECO:0000256" key="1">
    <source>
        <dbReference type="ARBA" id="ARBA00004167"/>
    </source>
</evidence>
<dbReference type="PROSITE" id="PS50234">
    <property type="entry name" value="VWFA"/>
    <property type="match status" value="3"/>
</dbReference>
<keyword evidence="7" id="KW-0732">Signal</keyword>
<feature type="domain" description="Ig-like" evidence="9">
    <location>
        <begin position="2114"/>
        <end position="2194"/>
    </location>
</feature>
<dbReference type="FunFam" id="2.20.100.10:FF:000002">
    <property type="entry name" value="Unc-5 netrin receptor C"/>
    <property type="match status" value="2"/>
</dbReference>
<dbReference type="InterPro" id="IPR052065">
    <property type="entry name" value="Compl_asym_regulator"/>
</dbReference>
<dbReference type="InterPro" id="IPR013783">
    <property type="entry name" value="Ig-like_fold"/>
</dbReference>
<dbReference type="InterPro" id="IPR036465">
    <property type="entry name" value="vWFA_dom_sf"/>
</dbReference>
<keyword evidence="3" id="KW-0677">Repeat</keyword>
<evidence type="ECO:0000313" key="12">
    <source>
        <dbReference type="Proteomes" id="UP000275408"/>
    </source>
</evidence>
<feature type="domain" description="VWFA" evidence="8">
    <location>
        <begin position="1273"/>
        <end position="1457"/>
    </location>
</feature>
<name>A0A3M6UKK6_POCDA</name>
<dbReference type="FunFam" id="2.20.100.10:FF:000001">
    <property type="entry name" value="semaphorin-5A isoform X1"/>
    <property type="match status" value="5"/>
</dbReference>
<reference evidence="11 12" key="1">
    <citation type="journal article" date="2018" name="Sci. Rep.">
        <title>Comparative analysis of the Pocillopora damicornis genome highlights role of immune system in coral evolution.</title>
        <authorList>
            <person name="Cunning R."/>
            <person name="Bay R.A."/>
            <person name="Gillette P."/>
            <person name="Baker A.C."/>
            <person name="Traylor-Knowles N."/>
        </authorList>
    </citation>
    <scope>NUCLEOTIDE SEQUENCE [LARGE SCALE GENOMIC DNA]</scope>
    <source>
        <strain evidence="11">RSMAS</strain>
        <tissue evidence="11">Whole animal</tissue>
    </source>
</reference>
<keyword evidence="4" id="KW-1133">Transmembrane helix</keyword>
<dbReference type="InterPro" id="IPR000884">
    <property type="entry name" value="TSP1_rpt"/>
</dbReference>
<gene>
    <name evidence="11" type="ORF">pdam_00014807</name>
</gene>
<feature type="non-terminal residue" evidence="11">
    <location>
        <position position="2194"/>
    </location>
</feature>
<dbReference type="SUPFAM" id="SSF48726">
    <property type="entry name" value="Immunoglobulin"/>
    <property type="match status" value="1"/>
</dbReference>
<dbReference type="OrthoDB" id="5976025at2759"/>
<dbReference type="Gene3D" id="2.20.100.10">
    <property type="entry name" value="Thrombospondin type-1 (TSP1) repeat"/>
    <property type="match status" value="26"/>
</dbReference>